<dbReference type="Proteomes" id="UP001610728">
    <property type="component" value="Unassembled WGS sequence"/>
</dbReference>
<dbReference type="EMBL" id="JABSNW010000005">
    <property type="protein sequence ID" value="KAL2887195.1"/>
    <property type="molecule type" value="Genomic_DNA"/>
</dbReference>
<name>A0ABR4MG12_9PEZI</name>
<proteinExistence type="predicted"/>
<feature type="region of interest" description="Disordered" evidence="1">
    <location>
        <begin position="85"/>
        <end position="108"/>
    </location>
</feature>
<dbReference type="SUPFAM" id="SSF53098">
    <property type="entry name" value="Ribonuclease H-like"/>
    <property type="match status" value="1"/>
</dbReference>
<dbReference type="RefSeq" id="XP_070858375.1">
    <property type="nucleotide sequence ID" value="XM_071003503.1"/>
</dbReference>
<comment type="caution">
    <text evidence="2">The sequence shown here is derived from an EMBL/GenBank/DDBJ whole genome shotgun (WGS) entry which is preliminary data.</text>
</comment>
<gene>
    <name evidence="2" type="ORF">HOO65_050316</name>
</gene>
<reference evidence="2 3" key="1">
    <citation type="submission" date="2020-05" db="EMBL/GenBank/DDBJ databases">
        <title>Ceratocystis lukuohia genome.</title>
        <authorList>
            <person name="Harrington T.C."/>
            <person name="Kim K."/>
            <person name="Mayers C.G."/>
        </authorList>
    </citation>
    <scope>NUCLEOTIDE SEQUENCE [LARGE SCALE GENOMIC DNA]</scope>
    <source>
        <strain evidence="2 3">C4212</strain>
    </source>
</reference>
<feature type="region of interest" description="Disordered" evidence="1">
    <location>
        <begin position="184"/>
        <end position="217"/>
    </location>
</feature>
<evidence type="ECO:0000256" key="1">
    <source>
        <dbReference type="SAM" id="MobiDB-lite"/>
    </source>
</evidence>
<dbReference type="Gene3D" id="3.30.420.10">
    <property type="entry name" value="Ribonuclease H-like superfamily/Ribonuclease H"/>
    <property type="match status" value="1"/>
</dbReference>
<dbReference type="GeneID" id="98118928"/>
<feature type="compositionally biased region" description="Basic and acidic residues" evidence="1">
    <location>
        <begin position="97"/>
        <end position="108"/>
    </location>
</feature>
<accession>A0ABR4MG12</accession>
<dbReference type="InterPro" id="IPR036397">
    <property type="entry name" value="RNaseH_sf"/>
</dbReference>
<sequence>MATVGTLIAYSDGSKDAKGNAGAGWVTTMDGTTLETGHSALGKWVEVADAEAYGACEAAKRAVMHTDAEEIWICLDNQGVVDRLHNPQKRNSTSQDIIDRRNGGKGKKDIAHCRTFHAAPRSERRATKAWTERNWGTSWQPGRDMETSTNTMAASMHPLQPAERTRTHVDVQDFTKAVGPEVYGQATEKHKGQKEPGKPLGQRLPEKSPGHKAGPSKVIGVFRRGRVPATAVCPEEGSEDDIFQLPFRPEHAVVLVGRR</sequence>
<dbReference type="InterPro" id="IPR012337">
    <property type="entry name" value="RNaseH-like_sf"/>
</dbReference>
<protein>
    <submittedName>
        <fullName evidence="2">Double-stranded RNA/RNA-DNA hybrid binding protein</fullName>
    </submittedName>
</protein>
<evidence type="ECO:0000313" key="2">
    <source>
        <dbReference type="EMBL" id="KAL2887195.1"/>
    </source>
</evidence>
<organism evidence="2 3">
    <name type="scientific">Ceratocystis lukuohia</name>
    <dbReference type="NCBI Taxonomy" id="2019550"/>
    <lineage>
        <taxon>Eukaryota</taxon>
        <taxon>Fungi</taxon>
        <taxon>Dikarya</taxon>
        <taxon>Ascomycota</taxon>
        <taxon>Pezizomycotina</taxon>
        <taxon>Sordariomycetes</taxon>
        <taxon>Hypocreomycetidae</taxon>
        <taxon>Microascales</taxon>
        <taxon>Ceratocystidaceae</taxon>
        <taxon>Ceratocystis</taxon>
    </lineage>
</organism>
<evidence type="ECO:0000313" key="3">
    <source>
        <dbReference type="Proteomes" id="UP001610728"/>
    </source>
</evidence>
<keyword evidence="3" id="KW-1185">Reference proteome</keyword>
<feature type="compositionally biased region" description="Basic and acidic residues" evidence="1">
    <location>
        <begin position="187"/>
        <end position="197"/>
    </location>
</feature>